<dbReference type="RefSeq" id="WP_076979061.1">
    <property type="nucleotide sequence ID" value="NZ_CP019124.1"/>
</dbReference>
<dbReference type="InterPro" id="IPR002505">
    <property type="entry name" value="PTA_PTB"/>
</dbReference>
<evidence type="ECO:0000256" key="7">
    <source>
        <dbReference type="ARBA" id="ARBA00023315"/>
    </source>
</evidence>
<evidence type="ECO:0000256" key="4">
    <source>
        <dbReference type="ARBA" id="ARBA00012707"/>
    </source>
</evidence>
<dbReference type="EC" id="2.3.1.8" evidence="4"/>
<dbReference type="Pfam" id="PF01515">
    <property type="entry name" value="PTA_PTB"/>
    <property type="match status" value="1"/>
</dbReference>
<dbReference type="InterPro" id="IPR012147">
    <property type="entry name" value="P_Ac_Bu_trans"/>
</dbReference>
<dbReference type="SUPFAM" id="SSF53659">
    <property type="entry name" value="Isocitrate/Isopropylmalate dehydrogenase-like"/>
    <property type="match status" value="1"/>
</dbReference>
<comment type="pathway">
    <text evidence="2">Metabolic intermediate biosynthesis; acetyl-CoA biosynthesis; acetyl-CoA from acetate: step 2/2.</text>
</comment>
<dbReference type="PANTHER" id="PTHR43356">
    <property type="entry name" value="PHOSPHATE ACETYLTRANSFERASE"/>
    <property type="match status" value="1"/>
</dbReference>
<dbReference type="NCBIfam" id="TIGR00651">
    <property type="entry name" value="pta"/>
    <property type="match status" value="1"/>
</dbReference>
<evidence type="ECO:0000256" key="6">
    <source>
        <dbReference type="ARBA" id="ARBA00022679"/>
    </source>
</evidence>
<evidence type="ECO:0000256" key="1">
    <source>
        <dbReference type="ARBA" id="ARBA00000705"/>
    </source>
</evidence>
<dbReference type="InterPro" id="IPR042113">
    <property type="entry name" value="P_AcTrfase_dom1"/>
</dbReference>
<sequence length="346" mass="36042">MKSAARSSRTIALSEGADPRIVQAALEARRLGLARLILVGDGDEVRAQLKAHGYDGQDGDGIAIQDPASSPHADDMAQAYYRLRQHKGVTLDQAAKQARDPHIYAALLVREGLADGTLGGAVVPTAEVVRNALQIIGRAPGSKMVSSFFLMMFDAPHHPRKGAHVFADGGLVIDPDADEMAQIALASADSFRAMTGQEPRVAMLSFSTHGSAKHADVTKVAEATALVRAARPDLIVDGEIQFDAAIIPEIAQAKAPESPLQGAANVFVFPDLNSGNIGYKIAQRIGGATAIGPILQGLAAPANDLSRGCSASDVLHMIAVTASQANALRDAASETPAGPDAEVEKT</sequence>
<proteinExistence type="inferred from homology"/>
<organism evidence="10 11">
    <name type="scientific">Brevirhabdus pacifica</name>
    <dbReference type="NCBI Taxonomy" id="1267768"/>
    <lineage>
        <taxon>Bacteria</taxon>
        <taxon>Pseudomonadati</taxon>
        <taxon>Pseudomonadota</taxon>
        <taxon>Alphaproteobacteria</taxon>
        <taxon>Rhodobacterales</taxon>
        <taxon>Paracoccaceae</taxon>
        <taxon>Brevirhabdus</taxon>
    </lineage>
</organism>
<evidence type="ECO:0000313" key="10">
    <source>
        <dbReference type="EMBL" id="APX89038.1"/>
    </source>
</evidence>
<dbReference type="InterPro" id="IPR050500">
    <property type="entry name" value="Phos_Acetyltrans/Butyryltrans"/>
</dbReference>
<dbReference type="Proteomes" id="UP000187266">
    <property type="component" value="Chromosome"/>
</dbReference>
<dbReference type="NCBIfam" id="NF007233">
    <property type="entry name" value="PRK09653.1"/>
    <property type="match status" value="1"/>
</dbReference>
<protein>
    <recommendedName>
        <fullName evidence="5">Phosphate acetyltransferase</fullName>
        <ecNumber evidence="4">2.3.1.8</ecNumber>
    </recommendedName>
    <alternativeName>
        <fullName evidence="8">Phosphotransacetylase</fullName>
    </alternativeName>
</protein>
<evidence type="ECO:0000259" key="9">
    <source>
        <dbReference type="Pfam" id="PF01515"/>
    </source>
</evidence>
<dbReference type="GO" id="GO:0008959">
    <property type="term" value="F:phosphate acetyltransferase activity"/>
    <property type="evidence" value="ECO:0007669"/>
    <property type="project" value="UniProtKB-EC"/>
</dbReference>
<dbReference type="PIRSF" id="PIRSF000428">
    <property type="entry name" value="P_Ac_trans"/>
    <property type="match status" value="1"/>
</dbReference>
<dbReference type="PANTHER" id="PTHR43356:SF3">
    <property type="entry name" value="PHOSPHATE ACETYLTRANSFERASE"/>
    <property type="match status" value="1"/>
</dbReference>
<dbReference type="Gene3D" id="3.40.50.10750">
    <property type="entry name" value="Isocitrate/Isopropylmalate dehydrogenase-like"/>
    <property type="match status" value="1"/>
</dbReference>
<evidence type="ECO:0000256" key="3">
    <source>
        <dbReference type="ARBA" id="ARBA00005656"/>
    </source>
</evidence>
<name>A0A1U7DGN6_9RHOB</name>
<comment type="similarity">
    <text evidence="3">Belongs to the phosphate acetyltransferase and butyryltransferase family.</text>
</comment>
<feature type="domain" description="Phosphate acetyl/butaryl transferase" evidence="9">
    <location>
        <begin position="2"/>
        <end position="322"/>
    </location>
</feature>
<evidence type="ECO:0000313" key="11">
    <source>
        <dbReference type="Proteomes" id="UP000187266"/>
    </source>
</evidence>
<keyword evidence="6" id="KW-0808">Transferase</keyword>
<gene>
    <name evidence="10" type="ORF">BV394_04265</name>
</gene>
<evidence type="ECO:0000256" key="8">
    <source>
        <dbReference type="ARBA" id="ARBA00031108"/>
    </source>
</evidence>
<dbReference type="EMBL" id="CP019124">
    <property type="protein sequence ID" value="APX89038.1"/>
    <property type="molecule type" value="Genomic_DNA"/>
</dbReference>
<keyword evidence="11" id="KW-1185">Reference proteome</keyword>
<dbReference type="AlphaFoldDB" id="A0A1U7DGN6"/>
<dbReference type="Gene3D" id="3.40.50.10950">
    <property type="match status" value="1"/>
</dbReference>
<dbReference type="STRING" id="1267768.BV394_04265"/>
<dbReference type="OrthoDB" id="9808984at2"/>
<dbReference type="InterPro" id="IPR004614">
    <property type="entry name" value="P_AcTrfase"/>
</dbReference>
<keyword evidence="7" id="KW-0012">Acyltransferase</keyword>
<accession>A0A1U7DGN6</accession>
<reference evidence="10 11" key="1">
    <citation type="submission" date="2017-01" db="EMBL/GenBank/DDBJ databases">
        <title>Genomic analysis of Xuhuaishuia manganoxidans DY6-4.</title>
        <authorList>
            <person name="Wang X."/>
        </authorList>
    </citation>
    <scope>NUCLEOTIDE SEQUENCE [LARGE SCALE GENOMIC DNA]</scope>
    <source>
        <strain evidence="10 11">DY6-4</strain>
    </source>
</reference>
<comment type="catalytic activity">
    <reaction evidence="1">
        <text>acetyl-CoA + phosphate = acetyl phosphate + CoA</text>
        <dbReference type="Rhea" id="RHEA:19521"/>
        <dbReference type="ChEBI" id="CHEBI:22191"/>
        <dbReference type="ChEBI" id="CHEBI:43474"/>
        <dbReference type="ChEBI" id="CHEBI:57287"/>
        <dbReference type="ChEBI" id="CHEBI:57288"/>
        <dbReference type="EC" id="2.3.1.8"/>
    </reaction>
</comment>
<evidence type="ECO:0000256" key="2">
    <source>
        <dbReference type="ARBA" id="ARBA00004989"/>
    </source>
</evidence>
<dbReference type="InterPro" id="IPR042112">
    <property type="entry name" value="P_AcTrfase_dom2"/>
</dbReference>
<evidence type="ECO:0000256" key="5">
    <source>
        <dbReference type="ARBA" id="ARBA00021528"/>
    </source>
</evidence>